<dbReference type="PRINTS" id="PR00313">
    <property type="entry name" value="CABNDNGRPT"/>
</dbReference>
<evidence type="ECO:0000256" key="2">
    <source>
        <dbReference type="ARBA" id="ARBA00022525"/>
    </source>
</evidence>
<dbReference type="Gene3D" id="2.150.10.10">
    <property type="entry name" value="Serralysin-like metalloprotease, C-terminal"/>
    <property type="match status" value="2"/>
</dbReference>
<protein>
    <recommendedName>
        <fullName evidence="5">Hemolysin-type calcium-binding repeat-containing protein</fullName>
    </recommendedName>
</protein>
<dbReference type="InterPro" id="IPR018511">
    <property type="entry name" value="Hemolysin-typ_Ca-bd_CS"/>
</dbReference>
<dbReference type="AlphaFoldDB" id="A0A1H8NBB2"/>
<evidence type="ECO:0000313" key="3">
    <source>
        <dbReference type="EMBL" id="SEO26808.1"/>
    </source>
</evidence>
<name>A0A1H8NBB2_9RHOB</name>
<dbReference type="Gene3D" id="3.40.33.10">
    <property type="entry name" value="CAP"/>
    <property type="match status" value="1"/>
</dbReference>
<dbReference type="STRING" id="933059.SAMN04488103_1188"/>
<accession>A0A1H8NBB2</accession>
<dbReference type="InterPro" id="IPR011049">
    <property type="entry name" value="Serralysin-like_metalloprot_C"/>
</dbReference>
<keyword evidence="4" id="KW-1185">Reference proteome</keyword>
<sequence>MAISAAEQYAIELINRARLDPAAEAAAYRIGLNEGLAAGTITAAPKQALAPMEVLGDSAESHASWILSADIFSHTGRGGSDAGDRMVDAGYPTFYLKTDVWGENLSLMSYRGFTLAQLIEEHHKAVMNSALHRAEMLLTNLRVVGVAEMQGVFTQNRTNYDVSVEVQNFAYSAKTAYVTGVVYDDKDGDNFYSIGEGRAGLAMRILNGIEGESLNAGGYALAAEAGTTVTAIFGRGPLASKVEVDLSAGNVKVDLVDGTLLRVSGNVSLISGIANASALGIADIALTGSEVANVLTGNSGANRLSGGGGNDRLVGAGGDDVIRGDAGGDNLLGGGGNDDLDGGLGNDILNGGGGRDKLTGGGGADDFVFALGGSRIRIADFDAASGDMLQLDDALWTGTLTARQVIDKFGTVNDAGILLDFGDGDAIQLSGLTKLAALAAAIEIF</sequence>
<dbReference type="InterPro" id="IPR001343">
    <property type="entry name" value="Hemolysn_Ca-bd"/>
</dbReference>
<organism evidence="3 4">
    <name type="scientific">Gemmobacter aquatilis</name>
    <dbReference type="NCBI Taxonomy" id="933059"/>
    <lineage>
        <taxon>Bacteria</taxon>
        <taxon>Pseudomonadati</taxon>
        <taxon>Pseudomonadota</taxon>
        <taxon>Alphaproteobacteria</taxon>
        <taxon>Rhodobacterales</taxon>
        <taxon>Paracoccaceae</taxon>
        <taxon>Gemmobacter</taxon>
    </lineage>
</organism>
<dbReference type="InterPro" id="IPR035940">
    <property type="entry name" value="CAP_sf"/>
</dbReference>
<gene>
    <name evidence="3" type="ORF">SAMN04488103_1188</name>
</gene>
<dbReference type="GO" id="GO:0005509">
    <property type="term" value="F:calcium ion binding"/>
    <property type="evidence" value="ECO:0007669"/>
    <property type="project" value="InterPro"/>
</dbReference>
<dbReference type="Proteomes" id="UP000198761">
    <property type="component" value="Unassembled WGS sequence"/>
</dbReference>
<proteinExistence type="predicted"/>
<dbReference type="PROSITE" id="PS00330">
    <property type="entry name" value="HEMOLYSIN_CALCIUM"/>
    <property type="match status" value="3"/>
</dbReference>
<evidence type="ECO:0000313" key="4">
    <source>
        <dbReference type="Proteomes" id="UP000198761"/>
    </source>
</evidence>
<comment type="subcellular location">
    <subcellularLocation>
        <location evidence="1">Secreted</location>
    </subcellularLocation>
</comment>
<dbReference type="GO" id="GO:0005576">
    <property type="term" value="C:extracellular region"/>
    <property type="evidence" value="ECO:0007669"/>
    <property type="project" value="UniProtKB-SubCell"/>
</dbReference>
<evidence type="ECO:0000256" key="1">
    <source>
        <dbReference type="ARBA" id="ARBA00004613"/>
    </source>
</evidence>
<dbReference type="PANTHER" id="PTHR38340:SF1">
    <property type="entry name" value="S-LAYER PROTEIN"/>
    <property type="match status" value="1"/>
</dbReference>
<dbReference type="PANTHER" id="PTHR38340">
    <property type="entry name" value="S-LAYER PROTEIN"/>
    <property type="match status" value="1"/>
</dbReference>
<reference evidence="3 4" key="1">
    <citation type="submission" date="2016-10" db="EMBL/GenBank/DDBJ databases">
        <authorList>
            <person name="de Groot N.N."/>
        </authorList>
    </citation>
    <scope>NUCLEOTIDE SEQUENCE [LARGE SCALE GENOMIC DNA]</scope>
    <source>
        <strain evidence="3 4">DSM 3857</strain>
    </source>
</reference>
<dbReference type="Pfam" id="PF00353">
    <property type="entry name" value="HemolysinCabind"/>
    <property type="match status" value="2"/>
</dbReference>
<dbReference type="EMBL" id="FOCE01000018">
    <property type="protein sequence ID" value="SEO26808.1"/>
    <property type="molecule type" value="Genomic_DNA"/>
</dbReference>
<dbReference type="SUPFAM" id="SSF51120">
    <property type="entry name" value="beta-Roll"/>
    <property type="match status" value="1"/>
</dbReference>
<dbReference type="InterPro" id="IPR050557">
    <property type="entry name" value="RTX_toxin/Mannuronan_C5-epim"/>
</dbReference>
<dbReference type="OrthoDB" id="419320at2"/>
<dbReference type="SUPFAM" id="SSF55797">
    <property type="entry name" value="PR-1-like"/>
    <property type="match status" value="1"/>
</dbReference>
<evidence type="ECO:0008006" key="5">
    <source>
        <dbReference type="Google" id="ProtNLM"/>
    </source>
</evidence>
<dbReference type="RefSeq" id="WP_091303614.1">
    <property type="nucleotide sequence ID" value="NZ_FOCE01000018.1"/>
</dbReference>
<keyword evidence="2" id="KW-0964">Secreted</keyword>